<dbReference type="EMBL" id="JRKL02007703">
    <property type="protein sequence ID" value="KAF3947502.1"/>
    <property type="molecule type" value="Genomic_DNA"/>
</dbReference>
<dbReference type="AlphaFoldDB" id="A0A8J4V7M5"/>
<reference evidence="2" key="1">
    <citation type="submission" date="2020-03" db="EMBL/GenBank/DDBJ databases">
        <title>Castanea mollissima Vanexum genome sequencing.</title>
        <authorList>
            <person name="Staton M."/>
        </authorList>
    </citation>
    <scope>NUCLEOTIDE SEQUENCE</scope>
    <source>
        <tissue evidence="2">Leaf</tissue>
    </source>
</reference>
<protein>
    <submittedName>
        <fullName evidence="2">Uncharacterized protein</fullName>
    </submittedName>
</protein>
<gene>
    <name evidence="2" type="ORF">CMV_026372</name>
</gene>
<accession>A0A8J4V7M5</accession>
<dbReference type="OrthoDB" id="2414538at2759"/>
<evidence type="ECO:0000313" key="3">
    <source>
        <dbReference type="Proteomes" id="UP000737018"/>
    </source>
</evidence>
<feature type="region of interest" description="Disordered" evidence="1">
    <location>
        <begin position="165"/>
        <end position="184"/>
    </location>
</feature>
<evidence type="ECO:0000256" key="1">
    <source>
        <dbReference type="SAM" id="MobiDB-lite"/>
    </source>
</evidence>
<dbReference type="Proteomes" id="UP000737018">
    <property type="component" value="Unassembled WGS sequence"/>
</dbReference>
<name>A0A8J4V7M5_9ROSI</name>
<sequence length="243" mass="27096">MTPFEKKCKVKAVNDIINDEGNLVGLGHVTPNNVDAKPLKNAKEKEIIESLSPQVSICEEDGPILTEGRNTITLTIFNFDRSLGTILDDILPFFDGDCREAKVMDIHTRIGGSDSDYFVLGILTYCQNDGSYFLFWSICIMKTLEIPRNLNAGRSVFDLSQISGPHGKSKPTPLSQSGLQDPTRVGGGQQLTWLKYRGDLKPDPRFDAINVIALGLLLFRMIRIPFLNFMCFCVVKLKLLRGL</sequence>
<evidence type="ECO:0000313" key="2">
    <source>
        <dbReference type="EMBL" id="KAF3947502.1"/>
    </source>
</evidence>
<comment type="caution">
    <text evidence="2">The sequence shown here is derived from an EMBL/GenBank/DDBJ whole genome shotgun (WGS) entry which is preliminary data.</text>
</comment>
<organism evidence="2 3">
    <name type="scientific">Castanea mollissima</name>
    <name type="common">Chinese chestnut</name>
    <dbReference type="NCBI Taxonomy" id="60419"/>
    <lineage>
        <taxon>Eukaryota</taxon>
        <taxon>Viridiplantae</taxon>
        <taxon>Streptophyta</taxon>
        <taxon>Embryophyta</taxon>
        <taxon>Tracheophyta</taxon>
        <taxon>Spermatophyta</taxon>
        <taxon>Magnoliopsida</taxon>
        <taxon>eudicotyledons</taxon>
        <taxon>Gunneridae</taxon>
        <taxon>Pentapetalae</taxon>
        <taxon>rosids</taxon>
        <taxon>fabids</taxon>
        <taxon>Fagales</taxon>
        <taxon>Fagaceae</taxon>
        <taxon>Castanea</taxon>
    </lineage>
</organism>
<keyword evidence="3" id="KW-1185">Reference proteome</keyword>
<proteinExistence type="predicted"/>